<dbReference type="STRING" id="378806.STAUR_6994"/>
<dbReference type="EMBL" id="CP002271">
    <property type="protein sequence ID" value="ADO74750.1"/>
    <property type="molecule type" value="Genomic_DNA"/>
</dbReference>
<dbReference type="PANTHER" id="PTHR43794:SF11">
    <property type="entry name" value="AMIDOHYDROLASE-RELATED DOMAIN-CONTAINING PROTEIN"/>
    <property type="match status" value="1"/>
</dbReference>
<dbReference type="Pfam" id="PF01979">
    <property type="entry name" value="Amidohydro_1"/>
    <property type="match status" value="1"/>
</dbReference>
<dbReference type="HOGENOM" id="CLU_012358_3_1_7"/>
<dbReference type="InterPro" id="IPR050287">
    <property type="entry name" value="MTA/SAH_deaminase"/>
</dbReference>
<dbReference type="InterPro" id="IPR032466">
    <property type="entry name" value="Metal_Hydrolase"/>
</dbReference>
<protein>
    <submittedName>
        <fullName evidence="3">Formiminoglutamate deiminase</fullName>
        <ecNumber evidence="3">3.5.3.13</ecNumber>
    </submittedName>
</protein>
<dbReference type="NCBIfam" id="TIGR02022">
    <property type="entry name" value="hutF"/>
    <property type="match status" value="1"/>
</dbReference>
<organism evidence="3 4">
    <name type="scientific">Stigmatella aurantiaca (strain DW4/3-1)</name>
    <dbReference type="NCBI Taxonomy" id="378806"/>
    <lineage>
        <taxon>Bacteria</taxon>
        <taxon>Pseudomonadati</taxon>
        <taxon>Myxococcota</taxon>
        <taxon>Myxococcia</taxon>
        <taxon>Myxococcales</taxon>
        <taxon>Cystobacterineae</taxon>
        <taxon>Archangiaceae</taxon>
        <taxon>Stigmatella</taxon>
    </lineage>
</organism>
<reference evidence="3 4" key="1">
    <citation type="journal article" date="2011" name="Mol. Biol. Evol.">
        <title>Comparative genomic analysis of fruiting body formation in Myxococcales.</title>
        <authorList>
            <person name="Huntley S."/>
            <person name="Hamann N."/>
            <person name="Wegener-Feldbrugge S."/>
            <person name="Treuner-Lange A."/>
            <person name="Kube M."/>
            <person name="Reinhardt R."/>
            <person name="Klages S."/>
            <person name="Muller R."/>
            <person name="Ronning C.M."/>
            <person name="Nierman W.C."/>
            <person name="Sogaard-Andersen L."/>
        </authorList>
    </citation>
    <scope>NUCLEOTIDE SEQUENCE [LARGE SCALE GENOMIC DNA]</scope>
    <source>
        <strain evidence="3 4">DW4/3-1</strain>
    </source>
</reference>
<evidence type="ECO:0000313" key="3">
    <source>
        <dbReference type="EMBL" id="ADO74750.1"/>
    </source>
</evidence>
<dbReference type="EC" id="3.5.3.13" evidence="3"/>
<evidence type="ECO:0000256" key="1">
    <source>
        <dbReference type="ARBA" id="ARBA00022801"/>
    </source>
</evidence>
<proteinExistence type="predicted"/>
<dbReference type="Proteomes" id="UP000001351">
    <property type="component" value="Chromosome"/>
</dbReference>
<evidence type="ECO:0000259" key="2">
    <source>
        <dbReference type="Pfam" id="PF01979"/>
    </source>
</evidence>
<dbReference type="InterPro" id="IPR011059">
    <property type="entry name" value="Metal-dep_hydrolase_composite"/>
</dbReference>
<dbReference type="InterPro" id="IPR006680">
    <property type="entry name" value="Amidohydro-rel"/>
</dbReference>
<feature type="domain" description="Amidohydrolase-related" evidence="2">
    <location>
        <begin position="71"/>
        <end position="456"/>
    </location>
</feature>
<dbReference type="AlphaFoldDB" id="E3FW29"/>
<accession>E3FW29</accession>
<dbReference type="SUPFAM" id="SSF51556">
    <property type="entry name" value="Metallo-dependent hydrolases"/>
    <property type="match status" value="1"/>
</dbReference>
<dbReference type="KEGG" id="sur:STAUR_6994"/>
<gene>
    <name evidence="3" type="primary">hutF</name>
    <name evidence="3" type="ordered locus">STAUR_6994</name>
</gene>
<sequence length="481" mass="52575">MHQWLAPLLRGLERWRRLPGVNETTVYQPDLLYMKGRLQEGGTLHVGADGRILEPGAVPEGAHVIRLPGRVLLPGLVNGHSHAFQRLIRGRTEYVAAGHGTDDFWSWREAMYRAAESLTPEEVYTSSRQAFLEMVLAGITAVGEFHYLHHQPDGTPYEDRNELARAVIRAARDVGLRIVLLRVGYARAGFRVPENPRQRRFIEPDVDMFLAAVAELARTTRGDSAVTVGLAPHSVRAVPKEWLTVLAGVRTDMPVHMHVAEQLREVEVCLAEHGRRPVELLEELGVLETRFTAVHAVHVTEDEARMLGEVSAGVCACPSTERNLGDGILAADMLAGQGVRLSLGSDSQALVDLLDEARQLEGHLRLRRLRRAVMDPGTGAVDGLGVRLLELATVNGARSLGLNTGTLEPGTPADFFTVDLNHPSLVGASPTSLLSGIVLGTDKAAVRDVAVDGKFVVRDGLHPRAEETGRAFHTLARRLYP</sequence>
<dbReference type="Gene3D" id="3.20.20.140">
    <property type="entry name" value="Metal-dependent hydrolases"/>
    <property type="match status" value="1"/>
</dbReference>
<keyword evidence="4" id="KW-1185">Reference proteome</keyword>
<dbReference type="InterPro" id="IPR010252">
    <property type="entry name" value="HutF"/>
</dbReference>
<dbReference type="NCBIfam" id="NF006681">
    <property type="entry name" value="PRK09229.1-2"/>
    <property type="match status" value="1"/>
</dbReference>
<name>E3FW29_STIAD</name>
<evidence type="ECO:0000313" key="4">
    <source>
        <dbReference type="Proteomes" id="UP000001351"/>
    </source>
</evidence>
<keyword evidence="1 3" id="KW-0378">Hydrolase</keyword>
<dbReference type="SUPFAM" id="SSF51338">
    <property type="entry name" value="Composite domain of metallo-dependent hydrolases"/>
    <property type="match status" value="2"/>
</dbReference>
<dbReference type="Gene3D" id="2.30.40.10">
    <property type="entry name" value="Urease, subunit C, domain 1"/>
    <property type="match status" value="1"/>
</dbReference>
<dbReference type="GO" id="GO:0050416">
    <property type="term" value="F:formimidoylglutamate deiminase activity"/>
    <property type="evidence" value="ECO:0007669"/>
    <property type="project" value="UniProtKB-EC"/>
</dbReference>
<dbReference type="eggNOG" id="COG0402">
    <property type="taxonomic scope" value="Bacteria"/>
</dbReference>
<dbReference type="PANTHER" id="PTHR43794">
    <property type="entry name" value="AMINOHYDROLASE SSNA-RELATED"/>
    <property type="match status" value="1"/>
</dbReference>